<keyword evidence="4" id="KW-1185">Reference proteome</keyword>
<comment type="similarity">
    <text evidence="1">Belongs to the tpcK family.</text>
</comment>
<evidence type="ECO:0000259" key="2">
    <source>
        <dbReference type="Pfam" id="PF07110"/>
    </source>
</evidence>
<dbReference type="RefSeq" id="XP_046018687.1">
    <property type="nucleotide sequence ID" value="XM_046160776.1"/>
</dbReference>
<reference evidence="3" key="1">
    <citation type="journal article" date="2021" name="Nat. Commun.">
        <title>Genetic determinants of endophytism in the Arabidopsis root mycobiome.</title>
        <authorList>
            <person name="Mesny F."/>
            <person name="Miyauchi S."/>
            <person name="Thiergart T."/>
            <person name="Pickel B."/>
            <person name="Atanasova L."/>
            <person name="Karlsson M."/>
            <person name="Huettel B."/>
            <person name="Barry K.W."/>
            <person name="Haridas S."/>
            <person name="Chen C."/>
            <person name="Bauer D."/>
            <person name="Andreopoulos W."/>
            <person name="Pangilinan J."/>
            <person name="LaButti K."/>
            <person name="Riley R."/>
            <person name="Lipzen A."/>
            <person name="Clum A."/>
            <person name="Drula E."/>
            <person name="Henrissat B."/>
            <person name="Kohler A."/>
            <person name="Grigoriev I.V."/>
            <person name="Martin F.M."/>
            <person name="Hacquard S."/>
        </authorList>
    </citation>
    <scope>NUCLEOTIDE SEQUENCE</scope>
    <source>
        <strain evidence="3">MPI-CAGE-CH-0230</strain>
    </source>
</reference>
<dbReference type="GO" id="GO:0016491">
    <property type="term" value="F:oxidoreductase activity"/>
    <property type="evidence" value="ECO:0007669"/>
    <property type="project" value="InterPro"/>
</dbReference>
<dbReference type="Pfam" id="PF07110">
    <property type="entry name" value="EthD"/>
    <property type="match status" value="1"/>
</dbReference>
<evidence type="ECO:0000313" key="3">
    <source>
        <dbReference type="EMBL" id="KAH7040632.1"/>
    </source>
</evidence>
<sequence>MKPADLNILSTSRRMTENMTGDNGGNVDKSTSSVGSIKGRVNHDFRYPKELGWDVPERVTPCIKLSFFFRKLDTVSWEDFYRHCAHVHADLTVALECFKALQVQRYVQSYQKPEFKQKLQSLGFPAADFDAYTSVWFRSWDDVAAFFSADEQKPVGEDGARFMNSETLKVMATEDVLIFGRGVPDLDGGDGITYRTSSKL</sequence>
<name>A0A9P9BWB5_9PEZI</name>
<evidence type="ECO:0000313" key="4">
    <source>
        <dbReference type="Proteomes" id="UP000756346"/>
    </source>
</evidence>
<dbReference type="AlphaFoldDB" id="A0A9P9BWB5"/>
<accession>A0A9P9BWB5</accession>
<dbReference type="Proteomes" id="UP000756346">
    <property type="component" value="Unassembled WGS sequence"/>
</dbReference>
<dbReference type="EMBL" id="JAGTJQ010000001">
    <property type="protein sequence ID" value="KAH7040632.1"/>
    <property type="molecule type" value="Genomic_DNA"/>
</dbReference>
<comment type="caution">
    <text evidence="3">The sequence shown here is derived from an EMBL/GenBank/DDBJ whole genome shotgun (WGS) entry which is preliminary data.</text>
</comment>
<dbReference type="OrthoDB" id="3454835at2759"/>
<evidence type="ECO:0000256" key="1">
    <source>
        <dbReference type="ARBA" id="ARBA00005986"/>
    </source>
</evidence>
<dbReference type="GeneID" id="70190322"/>
<dbReference type="InterPro" id="IPR011008">
    <property type="entry name" value="Dimeric_a/b-barrel"/>
</dbReference>
<dbReference type="Gene3D" id="3.30.70.100">
    <property type="match status" value="1"/>
</dbReference>
<protein>
    <recommendedName>
        <fullName evidence="2">EthD domain-containing protein</fullName>
    </recommendedName>
</protein>
<dbReference type="SUPFAM" id="SSF54909">
    <property type="entry name" value="Dimeric alpha+beta barrel"/>
    <property type="match status" value="1"/>
</dbReference>
<organism evidence="3 4">
    <name type="scientific">Microdochium trichocladiopsis</name>
    <dbReference type="NCBI Taxonomy" id="1682393"/>
    <lineage>
        <taxon>Eukaryota</taxon>
        <taxon>Fungi</taxon>
        <taxon>Dikarya</taxon>
        <taxon>Ascomycota</taxon>
        <taxon>Pezizomycotina</taxon>
        <taxon>Sordariomycetes</taxon>
        <taxon>Xylariomycetidae</taxon>
        <taxon>Xylariales</taxon>
        <taxon>Microdochiaceae</taxon>
        <taxon>Microdochium</taxon>
    </lineage>
</organism>
<dbReference type="InterPro" id="IPR009799">
    <property type="entry name" value="EthD_dom"/>
</dbReference>
<gene>
    <name evidence="3" type="ORF">B0I36DRAFT_379560</name>
</gene>
<proteinExistence type="inferred from homology"/>
<feature type="domain" description="EthD" evidence="2">
    <location>
        <begin position="74"/>
        <end position="164"/>
    </location>
</feature>